<gene>
    <name evidence="2" type="ORF">WA026_008631</name>
</gene>
<sequence>MSKSYVCELPIVVQNYAEKMLNETEVARQNGFKEIKKWAADNPHLHIRTDEKYILPFLRGCKFNLDKTKKKMENFYLMRRDRTEWFKNRNVLSGDIGELVKMGCLVVLKETHENQVVIIIRATAHDPKKHSLNDVLKGGKMILDVAVSEYELAQVYGVIAIIDMTNVKMGHAKQLSLTQIKHMVFAWQNYYCRPQRIQFVNAPHYINIFLDIFKKFMSEKLSKRVHVSYSGNSSLASIVDRSILPKDYGGDGETIEELGSYWYDKLVSYADWFAEDEKYKAE</sequence>
<dbReference type="InterPro" id="IPR001251">
    <property type="entry name" value="CRAL-TRIO_dom"/>
</dbReference>
<dbReference type="InterPro" id="IPR036273">
    <property type="entry name" value="CRAL/TRIO_N_dom_sf"/>
</dbReference>
<protein>
    <recommendedName>
        <fullName evidence="1">CRAL-TRIO domain-containing protein</fullName>
    </recommendedName>
</protein>
<dbReference type="GO" id="GO:1902936">
    <property type="term" value="F:phosphatidylinositol bisphosphate binding"/>
    <property type="evidence" value="ECO:0007669"/>
    <property type="project" value="TreeGrafter"/>
</dbReference>
<dbReference type="Gene3D" id="1.10.8.20">
    <property type="entry name" value="N-terminal domain of phosphatidylinositol transfer protein sec14p"/>
    <property type="match status" value="1"/>
</dbReference>
<evidence type="ECO:0000259" key="1">
    <source>
        <dbReference type="PROSITE" id="PS50191"/>
    </source>
</evidence>
<dbReference type="GO" id="GO:0016020">
    <property type="term" value="C:membrane"/>
    <property type="evidence" value="ECO:0007669"/>
    <property type="project" value="TreeGrafter"/>
</dbReference>
<dbReference type="PANTHER" id="PTHR10174:SF224">
    <property type="entry name" value="RETINOL-BINDING PROTEIN PINTA"/>
    <property type="match status" value="1"/>
</dbReference>
<dbReference type="SMART" id="SM01100">
    <property type="entry name" value="CRAL_TRIO_N"/>
    <property type="match status" value="1"/>
</dbReference>
<dbReference type="AlphaFoldDB" id="A0AAW1UH06"/>
<name>A0AAW1UH06_9CUCU</name>
<feature type="domain" description="CRAL-TRIO" evidence="1">
    <location>
        <begin position="93"/>
        <end position="256"/>
    </location>
</feature>
<dbReference type="SUPFAM" id="SSF46938">
    <property type="entry name" value="CRAL/TRIO N-terminal domain"/>
    <property type="match status" value="1"/>
</dbReference>
<dbReference type="InterPro" id="IPR011074">
    <property type="entry name" value="CRAL/TRIO_N_dom"/>
</dbReference>
<evidence type="ECO:0000313" key="3">
    <source>
        <dbReference type="Proteomes" id="UP001431783"/>
    </source>
</evidence>
<keyword evidence="3" id="KW-1185">Reference proteome</keyword>
<dbReference type="InterPro" id="IPR036865">
    <property type="entry name" value="CRAL-TRIO_dom_sf"/>
</dbReference>
<dbReference type="Gene3D" id="1.20.5.1200">
    <property type="entry name" value="Alpha-tocopherol transfer"/>
    <property type="match status" value="1"/>
</dbReference>
<dbReference type="SMART" id="SM00516">
    <property type="entry name" value="SEC14"/>
    <property type="match status" value="1"/>
</dbReference>
<dbReference type="EMBL" id="JARQZJ010000063">
    <property type="protein sequence ID" value="KAK9880116.1"/>
    <property type="molecule type" value="Genomic_DNA"/>
</dbReference>
<dbReference type="Gene3D" id="3.40.525.10">
    <property type="entry name" value="CRAL-TRIO lipid binding domain"/>
    <property type="match status" value="1"/>
</dbReference>
<organism evidence="2 3">
    <name type="scientific">Henosepilachna vigintioctopunctata</name>
    <dbReference type="NCBI Taxonomy" id="420089"/>
    <lineage>
        <taxon>Eukaryota</taxon>
        <taxon>Metazoa</taxon>
        <taxon>Ecdysozoa</taxon>
        <taxon>Arthropoda</taxon>
        <taxon>Hexapoda</taxon>
        <taxon>Insecta</taxon>
        <taxon>Pterygota</taxon>
        <taxon>Neoptera</taxon>
        <taxon>Endopterygota</taxon>
        <taxon>Coleoptera</taxon>
        <taxon>Polyphaga</taxon>
        <taxon>Cucujiformia</taxon>
        <taxon>Coccinelloidea</taxon>
        <taxon>Coccinellidae</taxon>
        <taxon>Epilachninae</taxon>
        <taxon>Epilachnini</taxon>
        <taxon>Henosepilachna</taxon>
    </lineage>
</organism>
<evidence type="ECO:0000313" key="2">
    <source>
        <dbReference type="EMBL" id="KAK9880116.1"/>
    </source>
</evidence>
<dbReference type="Proteomes" id="UP001431783">
    <property type="component" value="Unassembled WGS sequence"/>
</dbReference>
<dbReference type="Pfam" id="PF00650">
    <property type="entry name" value="CRAL_TRIO"/>
    <property type="match status" value="1"/>
</dbReference>
<accession>A0AAW1UH06</accession>
<proteinExistence type="predicted"/>
<dbReference type="PRINTS" id="PR00180">
    <property type="entry name" value="CRETINALDHBP"/>
</dbReference>
<dbReference type="CDD" id="cd00170">
    <property type="entry name" value="SEC14"/>
    <property type="match status" value="1"/>
</dbReference>
<reference evidence="2 3" key="1">
    <citation type="submission" date="2023-03" db="EMBL/GenBank/DDBJ databases">
        <title>Genome insight into feeding habits of ladybird beetles.</title>
        <authorList>
            <person name="Li H.-S."/>
            <person name="Huang Y.-H."/>
            <person name="Pang H."/>
        </authorList>
    </citation>
    <scope>NUCLEOTIDE SEQUENCE [LARGE SCALE GENOMIC DNA]</scope>
    <source>
        <strain evidence="2">SYSU_2023b</strain>
        <tissue evidence="2">Whole body</tissue>
    </source>
</reference>
<comment type="caution">
    <text evidence="2">The sequence shown here is derived from an EMBL/GenBank/DDBJ whole genome shotgun (WGS) entry which is preliminary data.</text>
</comment>
<dbReference type="PANTHER" id="PTHR10174">
    <property type="entry name" value="ALPHA-TOCOPHEROL TRANSFER PROTEIN-RELATED"/>
    <property type="match status" value="1"/>
</dbReference>
<dbReference type="SUPFAM" id="SSF52087">
    <property type="entry name" value="CRAL/TRIO domain"/>
    <property type="match status" value="1"/>
</dbReference>
<dbReference type="PROSITE" id="PS50191">
    <property type="entry name" value="CRAL_TRIO"/>
    <property type="match status" value="1"/>
</dbReference>